<dbReference type="InterPro" id="IPR001236">
    <property type="entry name" value="Lactate/malate_DH_N"/>
</dbReference>
<organism evidence="8 9">
    <name type="scientific">Merdimonas faecis</name>
    <dbReference type="NCBI Taxonomy" id="1653435"/>
    <lineage>
        <taxon>Bacteria</taxon>
        <taxon>Bacillati</taxon>
        <taxon>Bacillota</taxon>
        <taxon>Clostridia</taxon>
        <taxon>Lachnospirales</taxon>
        <taxon>Lachnospiraceae</taxon>
        <taxon>Merdimonas</taxon>
    </lineage>
</organism>
<dbReference type="InterPro" id="IPR018177">
    <property type="entry name" value="L-lactate_DH_AS"/>
</dbReference>
<dbReference type="PIRSF" id="PIRSF000102">
    <property type="entry name" value="Lac_mal_DH"/>
    <property type="match status" value="1"/>
</dbReference>
<comment type="caution">
    <text evidence="8">The sequence shown here is derived from an EMBL/GenBank/DDBJ whole genome shotgun (WGS) entry which is preliminary data.</text>
</comment>
<evidence type="ECO:0000313" key="8">
    <source>
        <dbReference type="EMBL" id="HJH49929.1"/>
    </source>
</evidence>
<dbReference type="Pfam" id="PF02866">
    <property type="entry name" value="Ldh_1_C"/>
    <property type="match status" value="1"/>
</dbReference>
<dbReference type="GO" id="GO:0004459">
    <property type="term" value="F:L-lactate dehydrogenase (NAD+) activity"/>
    <property type="evidence" value="ECO:0007669"/>
    <property type="project" value="InterPro"/>
</dbReference>
<evidence type="ECO:0000313" key="9">
    <source>
        <dbReference type="Proteomes" id="UP000813420"/>
    </source>
</evidence>
<dbReference type="PANTHER" id="PTHR43128">
    <property type="entry name" value="L-2-HYDROXYCARBOXYLATE DEHYDROGENASE (NAD(P)(+))"/>
    <property type="match status" value="1"/>
</dbReference>
<dbReference type="PANTHER" id="PTHR43128:SF31">
    <property type="entry name" value="L-LACTATE DEHYDROGENASE"/>
    <property type="match status" value="1"/>
</dbReference>
<proteinExistence type="inferred from homology"/>
<dbReference type="PROSITE" id="PS00064">
    <property type="entry name" value="L_LDH"/>
    <property type="match status" value="1"/>
</dbReference>
<feature type="active site" description="Proton acceptor" evidence="3">
    <location>
        <position position="171"/>
    </location>
</feature>
<feature type="binding site" evidence="4">
    <location>
        <begin position="9"/>
        <end position="14"/>
    </location>
    <ligand>
        <name>NAD(+)</name>
        <dbReference type="ChEBI" id="CHEBI:57540"/>
    </ligand>
</feature>
<comment type="similarity">
    <text evidence="1">Belongs to the LDH/MDH superfamily. LDH family.</text>
</comment>
<dbReference type="Pfam" id="PF00056">
    <property type="entry name" value="Ldh_1_N"/>
    <property type="match status" value="1"/>
</dbReference>
<dbReference type="AlphaFoldDB" id="A0A9D2VXU1"/>
<evidence type="ECO:0000256" key="5">
    <source>
        <dbReference type="RuleBase" id="RU003369"/>
    </source>
</evidence>
<dbReference type="Gene3D" id="3.90.110.10">
    <property type="entry name" value="Lactate dehydrogenase/glycoside hydrolase, family 4, C-terminal"/>
    <property type="match status" value="1"/>
</dbReference>
<dbReference type="InterPro" id="IPR036291">
    <property type="entry name" value="NAD(P)-bd_dom_sf"/>
</dbReference>
<dbReference type="InterPro" id="IPR022383">
    <property type="entry name" value="Lactate/malate_DH_C"/>
</dbReference>
<evidence type="ECO:0000256" key="4">
    <source>
        <dbReference type="PIRSR" id="PIRSR000102-3"/>
    </source>
</evidence>
<dbReference type="InterPro" id="IPR001557">
    <property type="entry name" value="L-lactate/malate_DH"/>
</dbReference>
<gene>
    <name evidence="8" type="ORF">K8V39_06670</name>
</gene>
<keyword evidence="4" id="KW-0520">NAD</keyword>
<sequence length="301" mass="32467">MSKKVVIIGLGHLGAHVSQMLALRGIADEIVGIDYNKKKEWGEIQDLSDMLPYLGTQTKIRSGSYEDLADADIAVLTACGKICDEDRLQELSGSIAVIDQILPEVQKNHFHGTMVILTNPCDLIAYYVNQKIDADVIGTGTALDSARLRSRVAAALNLAPSDIQGYCIGEHGDSQTILWSQTRAGGVLADKLLTPEQMRKIEQDTVTAGCEIALHKGSTEFGIGMAACEIIQAILGDEHRILPCSVDPKGAYGQSGLFTSVPCIISREGAVPLKELDLTSDEMAKFTASCDMLKDMIQKMS</sequence>
<name>A0A9D2VXU1_9FIRM</name>
<reference evidence="8" key="2">
    <citation type="submission" date="2021-09" db="EMBL/GenBank/DDBJ databases">
        <authorList>
            <person name="Gilroy R."/>
        </authorList>
    </citation>
    <scope>NUCLEOTIDE SEQUENCE</scope>
    <source>
        <strain evidence="8">USAMLcec4-12693</strain>
    </source>
</reference>
<evidence type="ECO:0000259" key="7">
    <source>
        <dbReference type="Pfam" id="PF02866"/>
    </source>
</evidence>
<dbReference type="GO" id="GO:0006089">
    <property type="term" value="P:lactate metabolic process"/>
    <property type="evidence" value="ECO:0007669"/>
    <property type="project" value="TreeGrafter"/>
</dbReference>
<dbReference type="RefSeq" id="WP_277272078.1">
    <property type="nucleotide sequence ID" value="NZ_DYXE01000058.1"/>
</dbReference>
<dbReference type="InterPro" id="IPR015955">
    <property type="entry name" value="Lactate_DH/Glyco_Ohase_4_C"/>
</dbReference>
<feature type="domain" description="Lactate/malate dehydrogenase N-terminal" evidence="6">
    <location>
        <begin position="4"/>
        <end position="130"/>
    </location>
</feature>
<feature type="domain" description="Lactate/malate dehydrogenase C-terminal" evidence="7">
    <location>
        <begin position="141"/>
        <end position="300"/>
    </location>
</feature>
<feature type="binding site" evidence="4">
    <location>
        <position position="34"/>
    </location>
    <ligand>
        <name>NAD(+)</name>
        <dbReference type="ChEBI" id="CHEBI:57540"/>
    </ligand>
</feature>
<evidence type="ECO:0008006" key="10">
    <source>
        <dbReference type="Google" id="ProtNLM"/>
    </source>
</evidence>
<evidence type="ECO:0000256" key="1">
    <source>
        <dbReference type="ARBA" id="ARBA00006054"/>
    </source>
</evidence>
<dbReference type="Proteomes" id="UP000813420">
    <property type="component" value="Unassembled WGS sequence"/>
</dbReference>
<evidence type="ECO:0000256" key="2">
    <source>
        <dbReference type="ARBA" id="ARBA00023002"/>
    </source>
</evidence>
<evidence type="ECO:0000256" key="3">
    <source>
        <dbReference type="PIRSR" id="PIRSR000102-1"/>
    </source>
</evidence>
<accession>A0A9D2VXU1</accession>
<dbReference type="PRINTS" id="PR00086">
    <property type="entry name" value="LLDHDRGNASE"/>
</dbReference>
<dbReference type="Gene3D" id="3.40.50.720">
    <property type="entry name" value="NAD(P)-binding Rossmann-like Domain"/>
    <property type="match status" value="1"/>
</dbReference>
<dbReference type="SUPFAM" id="SSF51735">
    <property type="entry name" value="NAD(P)-binding Rossmann-fold domains"/>
    <property type="match status" value="1"/>
</dbReference>
<dbReference type="EMBL" id="DYXE01000058">
    <property type="protein sequence ID" value="HJH49929.1"/>
    <property type="molecule type" value="Genomic_DNA"/>
</dbReference>
<dbReference type="SUPFAM" id="SSF56327">
    <property type="entry name" value="LDH C-terminal domain-like"/>
    <property type="match status" value="1"/>
</dbReference>
<keyword evidence="2 5" id="KW-0560">Oxidoreductase</keyword>
<protein>
    <recommendedName>
        <fullName evidence="10">L-lactate dehydrogenase</fullName>
    </recommendedName>
</protein>
<evidence type="ECO:0000259" key="6">
    <source>
        <dbReference type="Pfam" id="PF00056"/>
    </source>
</evidence>
<reference evidence="8" key="1">
    <citation type="journal article" date="2021" name="PeerJ">
        <title>Extensive microbial diversity within the chicken gut microbiome revealed by metagenomics and culture.</title>
        <authorList>
            <person name="Gilroy R."/>
            <person name="Ravi A."/>
            <person name="Getino M."/>
            <person name="Pursley I."/>
            <person name="Horton D.L."/>
            <person name="Alikhan N.F."/>
            <person name="Baker D."/>
            <person name="Gharbi K."/>
            <person name="Hall N."/>
            <person name="Watson M."/>
            <person name="Adriaenssens E.M."/>
            <person name="Foster-Nyarko E."/>
            <person name="Jarju S."/>
            <person name="Secka A."/>
            <person name="Antonio M."/>
            <person name="Oren A."/>
            <person name="Chaudhuri R.R."/>
            <person name="La Ragione R."/>
            <person name="Hildebrand F."/>
            <person name="Pallen M.J."/>
        </authorList>
    </citation>
    <scope>NUCLEOTIDE SEQUENCE</scope>
    <source>
        <strain evidence="8">USAMLcec4-12693</strain>
    </source>
</reference>